<accession>A0A8X6PT01</accession>
<keyword evidence="2" id="KW-1185">Reference proteome</keyword>
<organism evidence="1 2">
    <name type="scientific">Nephila pilipes</name>
    <name type="common">Giant wood spider</name>
    <name type="synonym">Nephila maculata</name>
    <dbReference type="NCBI Taxonomy" id="299642"/>
    <lineage>
        <taxon>Eukaryota</taxon>
        <taxon>Metazoa</taxon>
        <taxon>Ecdysozoa</taxon>
        <taxon>Arthropoda</taxon>
        <taxon>Chelicerata</taxon>
        <taxon>Arachnida</taxon>
        <taxon>Araneae</taxon>
        <taxon>Araneomorphae</taxon>
        <taxon>Entelegynae</taxon>
        <taxon>Araneoidea</taxon>
        <taxon>Nephilidae</taxon>
        <taxon>Nephila</taxon>
    </lineage>
</organism>
<evidence type="ECO:0000313" key="2">
    <source>
        <dbReference type="Proteomes" id="UP000887013"/>
    </source>
</evidence>
<sequence>METWKVRPRSKRRFEDSSGRACVGSGRSQLTELISKSDNYDEPLVKGGACKNLAPSPGNRSSRYEDLAAGQVYREEDLATGRDWITLGGGPGEREETRYEKNVVWKGRTLDDEFLKSN</sequence>
<proteinExistence type="predicted"/>
<evidence type="ECO:0000313" key="1">
    <source>
        <dbReference type="EMBL" id="GFT83880.1"/>
    </source>
</evidence>
<dbReference type="AlphaFoldDB" id="A0A8X6PT01"/>
<name>A0A8X6PT01_NEPPI</name>
<dbReference type="Proteomes" id="UP000887013">
    <property type="component" value="Unassembled WGS sequence"/>
</dbReference>
<protein>
    <submittedName>
        <fullName evidence="1">Uncharacterized protein</fullName>
    </submittedName>
</protein>
<dbReference type="EMBL" id="BMAW01023678">
    <property type="protein sequence ID" value="GFT83880.1"/>
    <property type="molecule type" value="Genomic_DNA"/>
</dbReference>
<comment type="caution">
    <text evidence="1">The sequence shown here is derived from an EMBL/GenBank/DDBJ whole genome shotgun (WGS) entry which is preliminary data.</text>
</comment>
<gene>
    <name evidence="1" type="ORF">NPIL_74261</name>
</gene>
<reference evidence="1" key="1">
    <citation type="submission" date="2020-08" db="EMBL/GenBank/DDBJ databases">
        <title>Multicomponent nature underlies the extraordinary mechanical properties of spider dragline silk.</title>
        <authorList>
            <person name="Kono N."/>
            <person name="Nakamura H."/>
            <person name="Mori M."/>
            <person name="Yoshida Y."/>
            <person name="Ohtoshi R."/>
            <person name="Malay A.D."/>
            <person name="Moran D.A.P."/>
            <person name="Tomita M."/>
            <person name="Numata K."/>
            <person name="Arakawa K."/>
        </authorList>
    </citation>
    <scope>NUCLEOTIDE SEQUENCE</scope>
</reference>